<evidence type="ECO:0000313" key="1">
    <source>
        <dbReference type="EMBL" id="OLN94182.1"/>
    </source>
</evidence>
<accession>A0A1Q8S0R4</accession>
<name>A0A1Q8S0R4_9PEZI</name>
<dbReference type="AlphaFoldDB" id="A0A1Q8S0R4"/>
<keyword evidence="2" id="KW-1185">Reference proteome</keyword>
<organism evidence="1 2">
    <name type="scientific">Colletotrichum chlorophyti</name>
    <dbReference type="NCBI Taxonomy" id="708187"/>
    <lineage>
        <taxon>Eukaryota</taxon>
        <taxon>Fungi</taxon>
        <taxon>Dikarya</taxon>
        <taxon>Ascomycota</taxon>
        <taxon>Pezizomycotina</taxon>
        <taxon>Sordariomycetes</taxon>
        <taxon>Hypocreomycetidae</taxon>
        <taxon>Glomerellales</taxon>
        <taxon>Glomerellaceae</taxon>
        <taxon>Colletotrichum</taxon>
    </lineage>
</organism>
<dbReference type="OrthoDB" id="5376140at2759"/>
<protein>
    <submittedName>
        <fullName evidence="1">Uncharacterized protein</fullName>
    </submittedName>
</protein>
<gene>
    <name evidence="1" type="ORF">CCHL11_02846</name>
</gene>
<proteinExistence type="predicted"/>
<dbReference type="STRING" id="708187.A0A1Q8S0R4"/>
<dbReference type="Proteomes" id="UP000186583">
    <property type="component" value="Unassembled WGS sequence"/>
</dbReference>
<sequence length="654" mass="73980">MYAFQCQVFNAALRAVSVPAKKSPYANSVHNWKATTTLLSLSSNLDRPLVIEQESYRAIRRVLLALPKSDSERDTASTLISSWPPYRILRDGMEEKAGTEEYLSRVTKAGIMMQEAGYSKKEIDLVVDILGGMAPDGSPTIQTRSVYPRRASDDHATWAALIRTTRNAQEAWAIFKHPPDPGVKPTLEVYWQLILKLGAKPPKPNHNNLPGDGREVFPFDDMNLSEFEKARVTPPSIRTVTDEMFKAGFVLGIRELAWLIRNAPTVSLALHYIDHSSLDDKLKREFRRCMEKREVPSAALTEAPRDILHACIDLLCRLQPNRTANTSALFRDRSFQNIHNAMRLAKMGWASADASGRAWESILFALARPNIMVSNNQPQYNNVEVLLLVLEVLETAEGRCGLSLSMMDFFATVIRKATFPRLTILLNNWASNSTSRPEDQQFLSLYRRPVLERFTPTRPAFKSHDTPKPSQPSWRKLLTPIFQSQQSGKLQTACEIVQEASEQLKACWRVLATDGPASDPNVNGLVKASQINTYMRTLAFVGDREEMVRVLWWVIREWAPKAGSGLSLADAERLERAVRAFRAFAEPMLDEDVVAPLREEIIEQSYGESKCVVYWPGDEEIEEYINSDEWGNLQNLRAVLTMAKDAKEHEECEK</sequence>
<comment type="caution">
    <text evidence="1">The sequence shown here is derived from an EMBL/GenBank/DDBJ whole genome shotgun (WGS) entry which is preliminary data.</text>
</comment>
<dbReference type="EMBL" id="MPGH01000044">
    <property type="protein sequence ID" value="OLN94182.1"/>
    <property type="molecule type" value="Genomic_DNA"/>
</dbReference>
<reference evidence="1 2" key="1">
    <citation type="submission" date="2016-11" db="EMBL/GenBank/DDBJ databases">
        <title>Draft Genome Assembly of Colletotrichum chlorophyti a pathogen of herbaceous plants.</title>
        <authorList>
            <person name="Gan P."/>
            <person name="Narusaka M."/>
            <person name="Tsushima A."/>
            <person name="Narusaka Y."/>
            <person name="Takano Y."/>
            <person name="Shirasu K."/>
        </authorList>
    </citation>
    <scope>NUCLEOTIDE SEQUENCE [LARGE SCALE GENOMIC DNA]</scope>
    <source>
        <strain evidence="1 2">NTL11</strain>
    </source>
</reference>
<evidence type="ECO:0000313" key="2">
    <source>
        <dbReference type="Proteomes" id="UP000186583"/>
    </source>
</evidence>